<dbReference type="Proteomes" id="UP001228643">
    <property type="component" value="Unassembled WGS sequence"/>
</dbReference>
<name>A0AAW6TNQ1_9FLAO</name>
<protein>
    <submittedName>
        <fullName evidence="1">Uncharacterized protein</fullName>
    </submittedName>
</protein>
<evidence type="ECO:0000313" key="2">
    <source>
        <dbReference type="Proteomes" id="UP001228643"/>
    </source>
</evidence>
<proteinExistence type="predicted"/>
<comment type="caution">
    <text evidence="1">The sequence shown here is derived from an EMBL/GenBank/DDBJ whole genome shotgun (WGS) entry which is preliminary data.</text>
</comment>
<evidence type="ECO:0000313" key="1">
    <source>
        <dbReference type="EMBL" id="MDI5949470.1"/>
    </source>
</evidence>
<dbReference type="EMBL" id="JASCRY010000001">
    <property type="protein sequence ID" value="MDI5949470.1"/>
    <property type="molecule type" value="Genomic_DNA"/>
</dbReference>
<dbReference type="RefSeq" id="WP_282715457.1">
    <property type="nucleotide sequence ID" value="NZ_JASCRY010000001.1"/>
</dbReference>
<reference evidence="1 2" key="1">
    <citation type="submission" date="2023-04" db="EMBL/GenBank/DDBJ databases">
        <title>Two novel species of Flavobacterium.</title>
        <authorList>
            <person name="Liu Q."/>
            <person name="Xin Y.-H."/>
        </authorList>
    </citation>
    <scope>NUCLEOTIDE SEQUENCE [LARGE SCALE GENOMIC DNA]</scope>
    <source>
        <strain evidence="1 2">LB2P87</strain>
    </source>
</reference>
<keyword evidence="2" id="KW-1185">Reference proteome</keyword>
<sequence>MLIQQFENNSLLILDKYLPDYVIPFSFILDNDIKFENALFMFYSIVSNTNYFDARFYHTASFEKTLSSKDILNKDFCGFSPNEIIIFNTTEKTAKSIIEKIKSTPLYKENYSDCL</sequence>
<gene>
    <name evidence="1" type="ORF">QLS97_07395</name>
</gene>
<dbReference type="AlphaFoldDB" id="A0AAW6TNQ1"/>
<accession>A0AAW6TNQ1</accession>
<organism evidence="1 2">
    <name type="scientific">Flavobacterium yafengii</name>
    <dbReference type="NCBI Taxonomy" id="3041253"/>
    <lineage>
        <taxon>Bacteria</taxon>
        <taxon>Pseudomonadati</taxon>
        <taxon>Bacteroidota</taxon>
        <taxon>Flavobacteriia</taxon>
        <taxon>Flavobacteriales</taxon>
        <taxon>Flavobacteriaceae</taxon>
        <taxon>Flavobacterium</taxon>
    </lineage>
</organism>